<protein>
    <submittedName>
        <fullName evidence="1">Uncharacterized protein</fullName>
    </submittedName>
</protein>
<proteinExistence type="predicted"/>
<evidence type="ECO:0000313" key="2">
    <source>
        <dbReference type="Proteomes" id="UP001165289"/>
    </source>
</evidence>
<dbReference type="EMBL" id="JAKMXF010000365">
    <property type="protein sequence ID" value="KAI6646016.1"/>
    <property type="molecule type" value="Genomic_DNA"/>
</dbReference>
<dbReference type="Proteomes" id="UP001165289">
    <property type="component" value="Unassembled WGS sequence"/>
</dbReference>
<comment type="caution">
    <text evidence="1">The sequence shown here is derived from an EMBL/GenBank/DDBJ whole genome shotgun (WGS) entry which is preliminary data.</text>
</comment>
<reference evidence="1 2" key="1">
    <citation type="journal article" date="2023" name="BMC Biol.">
        <title>The compact genome of the sponge Oopsacas minuta (Hexactinellida) is lacking key metazoan core genes.</title>
        <authorList>
            <person name="Santini S."/>
            <person name="Schenkelaars Q."/>
            <person name="Jourda C."/>
            <person name="Duchesne M."/>
            <person name="Belahbib H."/>
            <person name="Rocher C."/>
            <person name="Selva M."/>
            <person name="Riesgo A."/>
            <person name="Vervoort M."/>
            <person name="Leys S.P."/>
            <person name="Kodjabachian L."/>
            <person name="Le Bivic A."/>
            <person name="Borchiellini C."/>
            <person name="Claverie J.M."/>
            <person name="Renard E."/>
        </authorList>
    </citation>
    <scope>NUCLEOTIDE SEQUENCE [LARGE SCALE GENOMIC DNA]</scope>
    <source>
        <strain evidence="1">SPO-2</strain>
    </source>
</reference>
<name>A0AAV7JBE8_9METZ</name>
<organism evidence="1 2">
    <name type="scientific">Oopsacas minuta</name>
    <dbReference type="NCBI Taxonomy" id="111878"/>
    <lineage>
        <taxon>Eukaryota</taxon>
        <taxon>Metazoa</taxon>
        <taxon>Porifera</taxon>
        <taxon>Hexactinellida</taxon>
        <taxon>Hexasterophora</taxon>
        <taxon>Lyssacinosida</taxon>
        <taxon>Leucopsacidae</taxon>
        <taxon>Oopsacas</taxon>
    </lineage>
</organism>
<keyword evidence="2" id="KW-1185">Reference proteome</keyword>
<dbReference type="AlphaFoldDB" id="A0AAV7JBE8"/>
<accession>A0AAV7JBE8</accession>
<sequence length="130" mass="15915">MENSIEKIFQEILNPTLTKDYISNENIQFYLNDKLVREIDRKRLNSLIEEGKRVDVLDKRGESAIRLLRKRIKDRISSQKYATKLRCDKEYDNIELELLRIERKDLLNLKIQLFKEIEWYRRELFYSNQC</sequence>
<evidence type="ECO:0000313" key="1">
    <source>
        <dbReference type="EMBL" id="KAI6646016.1"/>
    </source>
</evidence>
<gene>
    <name evidence="1" type="ORF">LOD99_13269</name>
</gene>